<keyword evidence="5 8" id="KW-0812">Transmembrane</keyword>
<evidence type="ECO:0000256" key="8">
    <source>
        <dbReference type="RuleBase" id="RU366017"/>
    </source>
</evidence>
<keyword evidence="3 8" id="KW-0328">Glycosyltransferase</keyword>
<sequence>MRNLLARMSSRHIILPALAATGFLYILIYLLFSTPASYVHKHSNPAAFDSDTGEFLDAKTLLRKKSSKGREKETLLPKNGHGIWVEGRDIEIMSAIHDLHHQNTSETRIVLPSFLRHSSNRNFLCCFQASPASLDYVQIKANLDFIDLRFVVDLQNAAFECVLNTTAEKSKRLHKLVFFAAETCDQNISSPLKIIYPELRSFEFAVCTKVAYLRLEPHRLLEWFIFMQLIGASKVLTFHNNLDADSLRVFEYYVRTGFLELVEYRPRSKIGGPDVKFTETNGQTRQARQDKTLVVRDCQYRLGGYNFVMTIDFDELPVPIRPFASVNWIVQNLLMNHSDASAFRMDPILLPPEWSNPKPGLYHWQFTSGTHIEPYCRKWIYFPKRTWLAATHESIPKEGYKTYTMPESVLHFLHFRTCKPDWLDVGCDNLTLSIKNERVLDRFSGTMLQKLRKMPLEDLIPDKRYVEQIRKPPRNQAEARKTSDDSIESILN</sequence>
<evidence type="ECO:0000256" key="5">
    <source>
        <dbReference type="ARBA" id="ARBA00022692"/>
    </source>
</evidence>
<comment type="subcellular location">
    <subcellularLocation>
        <location evidence="1">Membrane</location>
        <topology evidence="1">Single-pass membrane protein</topology>
    </subcellularLocation>
</comment>
<keyword evidence="6 8" id="KW-1133">Transmembrane helix</keyword>
<dbReference type="GO" id="GO:0016020">
    <property type="term" value="C:membrane"/>
    <property type="evidence" value="ECO:0007669"/>
    <property type="project" value="UniProtKB-SubCell"/>
</dbReference>
<evidence type="ECO:0000256" key="2">
    <source>
        <dbReference type="ARBA" id="ARBA00007647"/>
    </source>
</evidence>
<evidence type="ECO:0000256" key="3">
    <source>
        <dbReference type="ARBA" id="ARBA00022676"/>
    </source>
</evidence>
<proteinExistence type="inferred from homology"/>
<dbReference type="EMBL" id="CAXITT010000023">
    <property type="protein sequence ID" value="CAL1527824.1"/>
    <property type="molecule type" value="Genomic_DNA"/>
</dbReference>
<comment type="similarity">
    <text evidence="2 8">Belongs to the glycosyltransferase 92 family.</text>
</comment>
<accession>A0AAV2H2C5</accession>
<dbReference type="InterPro" id="IPR008166">
    <property type="entry name" value="Glyco_transf_92"/>
</dbReference>
<evidence type="ECO:0000256" key="9">
    <source>
        <dbReference type="SAM" id="MobiDB-lite"/>
    </source>
</evidence>
<dbReference type="EC" id="2.4.1.-" evidence="8"/>
<gene>
    <name evidence="10" type="ORF">GSLYS_00001994001</name>
</gene>
<comment type="caution">
    <text evidence="10">The sequence shown here is derived from an EMBL/GenBank/DDBJ whole genome shotgun (WGS) entry which is preliminary data.</text>
</comment>
<keyword evidence="4 8" id="KW-0808">Transferase</keyword>
<evidence type="ECO:0000313" key="10">
    <source>
        <dbReference type="EMBL" id="CAL1527824.1"/>
    </source>
</evidence>
<dbReference type="GO" id="GO:0016757">
    <property type="term" value="F:glycosyltransferase activity"/>
    <property type="evidence" value="ECO:0007669"/>
    <property type="project" value="UniProtKB-UniRule"/>
</dbReference>
<organism evidence="10 11">
    <name type="scientific">Lymnaea stagnalis</name>
    <name type="common">Great pond snail</name>
    <name type="synonym">Helix stagnalis</name>
    <dbReference type="NCBI Taxonomy" id="6523"/>
    <lineage>
        <taxon>Eukaryota</taxon>
        <taxon>Metazoa</taxon>
        <taxon>Spiralia</taxon>
        <taxon>Lophotrochozoa</taxon>
        <taxon>Mollusca</taxon>
        <taxon>Gastropoda</taxon>
        <taxon>Heterobranchia</taxon>
        <taxon>Euthyneura</taxon>
        <taxon>Panpulmonata</taxon>
        <taxon>Hygrophila</taxon>
        <taxon>Lymnaeoidea</taxon>
        <taxon>Lymnaeidae</taxon>
        <taxon>Lymnaea</taxon>
    </lineage>
</organism>
<dbReference type="Pfam" id="PF01697">
    <property type="entry name" value="Glyco_transf_92"/>
    <property type="match status" value="1"/>
</dbReference>
<reference evidence="10 11" key="1">
    <citation type="submission" date="2024-04" db="EMBL/GenBank/DDBJ databases">
        <authorList>
            <consortium name="Genoscope - CEA"/>
            <person name="William W."/>
        </authorList>
    </citation>
    <scope>NUCLEOTIDE SEQUENCE [LARGE SCALE GENOMIC DNA]</scope>
</reference>
<evidence type="ECO:0000256" key="4">
    <source>
        <dbReference type="ARBA" id="ARBA00022679"/>
    </source>
</evidence>
<feature type="region of interest" description="Disordered" evidence="9">
    <location>
        <begin position="471"/>
        <end position="492"/>
    </location>
</feature>
<keyword evidence="7 8" id="KW-0472">Membrane</keyword>
<dbReference type="AlphaFoldDB" id="A0AAV2H2C5"/>
<dbReference type="Proteomes" id="UP001497497">
    <property type="component" value="Unassembled WGS sequence"/>
</dbReference>
<evidence type="ECO:0000256" key="7">
    <source>
        <dbReference type="ARBA" id="ARBA00023136"/>
    </source>
</evidence>
<dbReference type="GO" id="GO:0005737">
    <property type="term" value="C:cytoplasm"/>
    <property type="evidence" value="ECO:0007669"/>
    <property type="project" value="TreeGrafter"/>
</dbReference>
<evidence type="ECO:0000313" key="11">
    <source>
        <dbReference type="Proteomes" id="UP001497497"/>
    </source>
</evidence>
<keyword evidence="11" id="KW-1185">Reference proteome</keyword>
<dbReference type="PANTHER" id="PTHR21461:SF69">
    <property type="entry name" value="GLYCOSYLTRANSFERASE FAMILY 92 PROTEIN"/>
    <property type="match status" value="1"/>
</dbReference>
<feature type="transmembrane region" description="Helical" evidence="8">
    <location>
        <begin position="12"/>
        <end position="32"/>
    </location>
</feature>
<protein>
    <recommendedName>
        <fullName evidence="8">Glycosyltransferase family 92 protein</fullName>
        <ecNumber evidence="8">2.4.1.-</ecNumber>
    </recommendedName>
</protein>
<evidence type="ECO:0000256" key="1">
    <source>
        <dbReference type="ARBA" id="ARBA00004167"/>
    </source>
</evidence>
<evidence type="ECO:0000256" key="6">
    <source>
        <dbReference type="ARBA" id="ARBA00022989"/>
    </source>
</evidence>
<dbReference type="PANTHER" id="PTHR21461">
    <property type="entry name" value="GLYCOSYLTRANSFERASE FAMILY 92 PROTEIN"/>
    <property type="match status" value="1"/>
</dbReference>
<name>A0AAV2H2C5_LYMST</name>